<feature type="transmembrane region" description="Helical" evidence="1">
    <location>
        <begin position="274"/>
        <end position="294"/>
    </location>
</feature>
<gene>
    <name evidence="3" type="ORF">IFR04_008978</name>
</gene>
<keyword evidence="1" id="KW-1133">Transmembrane helix</keyword>
<dbReference type="OrthoDB" id="3552506at2759"/>
<dbReference type="EMBL" id="JAFJYH010000142">
    <property type="protein sequence ID" value="KAG4417924.1"/>
    <property type="molecule type" value="Genomic_DNA"/>
</dbReference>
<organism evidence="3 4">
    <name type="scientific">Cadophora malorum</name>
    <dbReference type="NCBI Taxonomy" id="108018"/>
    <lineage>
        <taxon>Eukaryota</taxon>
        <taxon>Fungi</taxon>
        <taxon>Dikarya</taxon>
        <taxon>Ascomycota</taxon>
        <taxon>Pezizomycotina</taxon>
        <taxon>Leotiomycetes</taxon>
        <taxon>Helotiales</taxon>
        <taxon>Ploettnerulaceae</taxon>
        <taxon>Cadophora</taxon>
    </lineage>
</organism>
<proteinExistence type="predicted"/>
<comment type="caution">
    <text evidence="3">The sequence shown here is derived from an EMBL/GenBank/DDBJ whole genome shotgun (WGS) entry which is preliminary data.</text>
</comment>
<sequence>MLMVSLPSSSLALIILVVARVGADYNSSCSFDDAFANGYNASGTISHPGWRPNDSFPSTMWTWTRYLAVGNALPYTGCYMTLVGFDDKKEHAKDDGTCKTIFTKDCLAEIIAIANSTAQSVSGSYKGNNTYFSCSDLTKDVIVNETSKCWGQWTFSASTQFLPDSSLTANATNQDDRSCPSIDKSDPLARSQFHRFWFPDEGVNNFESYDEALRNPLPLLVFTWLKEDLSEDSYMRKYGGGPADTRVICLPANIPTPGSRNLTEALNTGGTARVASLSGSMFMILLVGVVLIFLL</sequence>
<protein>
    <submittedName>
        <fullName evidence="3">Uncharacterized protein</fullName>
    </submittedName>
</protein>
<accession>A0A8H7TDQ7</accession>
<evidence type="ECO:0000313" key="4">
    <source>
        <dbReference type="Proteomes" id="UP000664132"/>
    </source>
</evidence>
<dbReference type="AlphaFoldDB" id="A0A8H7TDQ7"/>
<dbReference type="Proteomes" id="UP000664132">
    <property type="component" value="Unassembled WGS sequence"/>
</dbReference>
<keyword evidence="4" id="KW-1185">Reference proteome</keyword>
<reference evidence="3" key="1">
    <citation type="submission" date="2021-02" db="EMBL/GenBank/DDBJ databases">
        <title>Genome sequence Cadophora malorum strain M34.</title>
        <authorList>
            <person name="Stefanovic E."/>
            <person name="Vu D."/>
            <person name="Scully C."/>
            <person name="Dijksterhuis J."/>
            <person name="Roader J."/>
            <person name="Houbraken J."/>
        </authorList>
    </citation>
    <scope>NUCLEOTIDE SEQUENCE</scope>
    <source>
        <strain evidence="3">M34</strain>
    </source>
</reference>
<name>A0A8H7TDQ7_9HELO</name>
<keyword evidence="1" id="KW-0812">Transmembrane</keyword>
<keyword evidence="2" id="KW-0732">Signal</keyword>
<feature type="chain" id="PRO_5034241037" evidence="2">
    <location>
        <begin position="24"/>
        <end position="295"/>
    </location>
</feature>
<keyword evidence="1" id="KW-0472">Membrane</keyword>
<evidence type="ECO:0000256" key="2">
    <source>
        <dbReference type="SAM" id="SignalP"/>
    </source>
</evidence>
<feature type="signal peptide" evidence="2">
    <location>
        <begin position="1"/>
        <end position="23"/>
    </location>
</feature>
<evidence type="ECO:0000313" key="3">
    <source>
        <dbReference type="EMBL" id="KAG4417924.1"/>
    </source>
</evidence>
<evidence type="ECO:0000256" key="1">
    <source>
        <dbReference type="SAM" id="Phobius"/>
    </source>
</evidence>